<evidence type="ECO:0000256" key="3">
    <source>
        <dbReference type="ARBA" id="ARBA00022478"/>
    </source>
</evidence>
<dbReference type="InterPro" id="IPR009668">
    <property type="entry name" value="RNA_pol-assoc_fac_A49-like"/>
</dbReference>
<dbReference type="GO" id="GO:0000428">
    <property type="term" value="C:DNA-directed RNA polymerase complex"/>
    <property type="evidence" value="ECO:0007669"/>
    <property type="project" value="UniProtKB-KW"/>
</dbReference>
<evidence type="ECO:0000256" key="1">
    <source>
        <dbReference type="ARBA" id="ARBA00004604"/>
    </source>
</evidence>
<accession>A0A8K0L7K5</accession>
<dbReference type="PANTHER" id="PTHR14440">
    <property type="entry name" value="DNA-DIRECTED RNA POLYMERASE I SUBUNIT RPA49"/>
    <property type="match status" value="1"/>
</dbReference>
<feature type="region of interest" description="Disordered" evidence="6">
    <location>
        <begin position="1"/>
        <end position="25"/>
    </location>
</feature>
<dbReference type="GO" id="GO:0005730">
    <property type="term" value="C:nucleolus"/>
    <property type="evidence" value="ECO:0007669"/>
    <property type="project" value="UniProtKB-SubCell"/>
</dbReference>
<dbReference type="GO" id="GO:0006351">
    <property type="term" value="P:DNA-templated transcription"/>
    <property type="evidence" value="ECO:0007669"/>
    <property type="project" value="InterPro"/>
</dbReference>
<keyword evidence="3" id="KW-0240">DNA-directed RNA polymerase</keyword>
<evidence type="ECO:0000313" key="8">
    <source>
        <dbReference type="Proteomes" id="UP000809789"/>
    </source>
</evidence>
<evidence type="ECO:0000256" key="2">
    <source>
        <dbReference type="ARBA" id="ARBA00009430"/>
    </source>
</evidence>
<name>A0A8K0L7K5_9PEZI</name>
<keyword evidence="5" id="KW-0539">Nucleus</keyword>
<gene>
    <name evidence="7" type="ORF">KVT40_000329</name>
</gene>
<reference evidence="7" key="1">
    <citation type="submission" date="2021-07" db="EMBL/GenBank/DDBJ databases">
        <title>Elsinoe batatas strain:CRI-CJ2 Genome sequencing and assembly.</title>
        <authorList>
            <person name="Huang L."/>
        </authorList>
    </citation>
    <scope>NUCLEOTIDE SEQUENCE</scope>
    <source>
        <strain evidence="7">CRI-CJ2</strain>
    </source>
</reference>
<dbReference type="GO" id="GO:0003677">
    <property type="term" value="F:DNA binding"/>
    <property type="evidence" value="ECO:0007669"/>
    <property type="project" value="InterPro"/>
</dbReference>
<evidence type="ECO:0000256" key="4">
    <source>
        <dbReference type="ARBA" id="ARBA00023163"/>
    </source>
</evidence>
<dbReference type="OrthoDB" id="532500at2759"/>
<keyword evidence="8" id="KW-1185">Reference proteome</keyword>
<dbReference type="Proteomes" id="UP000809789">
    <property type="component" value="Unassembled WGS sequence"/>
</dbReference>
<evidence type="ECO:0000256" key="5">
    <source>
        <dbReference type="ARBA" id="ARBA00023242"/>
    </source>
</evidence>
<keyword evidence="4" id="KW-0804">Transcription</keyword>
<comment type="caution">
    <text evidence="7">The sequence shown here is derived from an EMBL/GenBank/DDBJ whole genome shotgun (WGS) entry which is preliminary data.</text>
</comment>
<evidence type="ECO:0008006" key="9">
    <source>
        <dbReference type="Google" id="ProtNLM"/>
    </source>
</evidence>
<evidence type="ECO:0000256" key="6">
    <source>
        <dbReference type="SAM" id="MobiDB-lite"/>
    </source>
</evidence>
<evidence type="ECO:0000313" key="7">
    <source>
        <dbReference type="EMBL" id="KAG8631189.1"/>
    </source>
</evidence>
<organism evidence="7 8">
    <name type="scientific">Elsinoe batatas</name>
    <dbReference type="NCBI Taxonomy" id="2601811"/>
    <lineage>
        <taxon>Eukaryota</taxon>
        <taxon>Fungi</taxon>
        <taxon>Dikarya</taxon>
        <taxon>Ascomycota</taxon>
        <taxon>Pezizomycotina</taxon>
        <taxon>Dothideomycetes</taxon>
        <taxon>Dothideomycetidae</taxon>
        <taxon>Myriangiales</taxon>
        <taxon>Elsinoaceae</taxon>
        <taxon>Elsinoe</taxon>
    </lineage>
</organism>
<comment type="subcellular location">
    <subcellularLocation>
        <location evidence="1">Nucleus</location>
        <location evidence="1">Nucleolus</location>
    </subcellularLocation>
</comment>
<dbReference type="AlphaFoldDB" id="A0A8K0L7K5"/>
<dbReference type="Pfam" id="PF06870">
    <property type="entry name" value="RNA_pol_I_A49"/>
    <property type="match status" value="1"/>
</dbReference>
<dbReference type="EMBL" id="JAESVG020000001">
    <property type="protein sequence ID" value="KAG8631189.1"/>
    <property type="molecule type" value="Genomic_DNA"/>
</dbReference>
<sequence length="426" mass="47597">MAEKERKRKRASTEDVKSNKRRSIDSDAPEIRVKLDTHVGKLHPVIATTAGIQLKSLAFDAYGHDSGTSPHSQSLLLQTSEHPLLDYTARTSNDGTLAHYIGIYDPAEKVVRILPAHAASIRSTLRSEAAEVQAQNESVARSRLKQREELGLEFGTKKAKKAIASKTVNAITGDSAKGVEQAILGDVRDAAAAVPAKSERDDEILKAKPIPKPNLEAESPEKVYPITQLIHPGDLRSLTVKDWQDKVKAGTEVQLSSRFVAHRLQKVVAKDNIQMLKALKYLLLLLEFVGVLKPGRSGRKVPQNDQLKSQLSSWPETLVDNVRRKFAQGGELNKWHVDNLMTHIAAISLYIDGQRTDTHDLREDLQMENKQMSQYFSELGCKIRAPTEKEYPEFKISNKAQAAQRKVAVLKIPLEFPKTRNPPRRR</sequence>
<proteinExistence type="inferred from homology"/>
<comment type="similarity">
    <text evidence="2">Belongs to the eukaryotic RPA49/POLR1E RNA polymerase subunit family.</text>
</comment>
<protein>
    <recommendedName>
        <fullName evidence="9">DNA-directed RNA polymerase I subunit rpa49</fullName>
    </recommendedName>
</protein>